<feature type="region of interest" description="Disordered" evidence="2">
    <location>
        <begin position="1"/>
        <end position="23"/>
    </location>
</feature>
<evidence type="ECO:0000256" key="2">
    <source>
        <dbReference type="SAM" id="MobiDB-lite"/>
    </source>
</evidence>
<evidence type="ECO:0000313" key="4">
    <source>
        <dbReference type="Proteomes" id="UP000199245"/>
    </source>
</evidence>
<dbReference type="AlphaFoldDB" id="A0A1G7J1R3"/>
<sequence>MHHLNPGYPMMSARPESDDDDGLEAAVDQAISACGGNLRATIRALIVANEFLENEVSELMKAVAKAHSRGRFKTYSG</sequence>
<feature type="coiled-coil region" evidence="1">
    <location>
        <begin position="42"/>
        <end position="69"/>
    </location>
</feature>
<accession>A0A1G7J1R3</accession>
<dbReference type="EMBL" id="FMZW01000047">
    <property type="protein sequence ID" value="SDF18798.1"/>
    <property type="molecule type" value="Genomic_DNA"/>
</dbReference>
<dbReference type="Proteomes" id="UP000199245">
    <property type="component" value="Unassembled WGS sequence"/>
</dbReference>
<organism evidence="3 4">
    <name type="scientific">Bradyrhizobium brasilense</name>
    <dbReference type="NCBI Taxonomy" id="1419277"/>
    <lineage>
        <taxon>Bacteria</taxon>
        <taxon>Pseudomonadati</taxon>
        <taxon>Pseudomonadota</taxon>
        <taxon>Alphaproteobacteria</taxon>
        <taxon>Hyphomicrobiales</taxon>
        <taxon>Nitrobacteraceae</taxon>
        <taxon>Bradyrhizobium</taxon>
    </lineage>
</organism>
<evidence type="ECO:0000256" key="1">
    <source>
        <dbReference type="SAM" id="Coils"/>
    </source>
</evidence>
<evidence type="ECO:0000313" key="3">
    <source>
        <dbReference type="EMBL" id="SDF18798.1"/>
    </source>
</evidence>
<name>A0A1G7J1R3_9BRAD</name>
<keyword evidence="1" id="KW-0175">Coiled coil</keyword>
<gene>
    <name evidence="3" type="ORF">SAMN05216337_104717</name>
</gene>
<proteinExistence type="predicted"/>
<protein>
    <submittedName>
        <fullName evidence="3">Uncharacterized protein</fullName>
    </submittedName>
</protein>
<reference evidence="3 4" key="1">
    <citation type="submission" date="2016-10" db="EMBL/GenBank/DDBJ databases">
        <authorList>
            <person name="de Groot N.N."/>
        </authorList>
    </citation>
    <scope>NUCLEOTIDE SEQUENCE [LARGE SCALE GENOMIC DNA]</scope>
    <source>
        <strain evidence="3 4">R5</strain>
    </source>
</reference>